<evidence type="ECO:0000256" key="3">
    <source>
        <dbReference type="RuleBase" id="RU003616"/>
    </source>
</evidence>
<evidence type="ECO:0000313" key="6">
    <source>
        <dbReference type="EMBL" id="TKA30346.1"/>
    </source>
</evidence>
<feature type="domain" description="SHSP" evidence="5">
    <location>
        <begin position="42"/>
        <end position="209"/>
    </location>
</feature>
<accession>A0A4U0U7D4</accession>
<name>A0A4U0U7D4_9PEZI</name>
<dbReference type="Gene3D" id="2.60.40.790">
    <property type="match status" value="1"/>
</dbReference>
<feature type="region of interest" description="Disordered" evidence="4">
    <location>
        <begin position="88"/>
        <end position="154"/>
    </location>
</feature>
<comment type="similarity">
    <text evidence="2 3">Belongs to the small heat shock protein (HSP20) family.</text>
</comment>
<feature type="compositionally biased region" description="Polar residues" evidence="4">
    <location>
        <begin position="129"/>
        <end position="144"/>
    </location>
</feature>
<protein>
    <recommendedName>
        <fullName evidence="5">SHSP domain-containing protein</fullName>
    </recommendedName>
</protein>
<gene>
    <name evidence="6" type="ORF">B0A50_02573</name>
</gene>
<evidence type="ECO:0000259" key="5">
    <source>
        <dbReference type="PROSITE" id="PS01031"/>
    </source>
</evidence>
<evidence type="ECO:0000256" key="2">
    <source>
        <dbReference type="PROSITE-ProRule" id="PRU00285"/>
    </source>
</evidence>
<keyword evidence="1" id="KW-0346">Stress response</keyword>
<dbReference type="Proteomes" id="UP000308549">
    <property type="component" value="Unassembled WGS sequence"/>
</dbReference>
<dbReference type="Pfam" id="PF00011">
    <property type="entry name" value="HSP20"/>
    <property type="match status" value="1"/>
</dbReference>
<evidence type="ECO:0000256" key="1">
    <source>
        <dbReference type="ARBA" id="ARBA00023016"/>
    </source>
</evidence>
<dbReference type="SUPFAM" id="SSF49764">
    <property type="entry name" value="HSP20-like chaperones"/>
    <property type="match status" value="1"/>
</dbReference>
<dbReference type="OrthoDB" id="1431247at2759"/>
<keyword evidence="7" id="KW-1185">Reference proteome</keyword>
<reference evidence="6 7" key="1">
    <citation type="submission" date="2017-03" db="EMBL/GenBank/DDBJ databases">
        <title>Genomes of endolithic fungi from Antarctica.</title>
        <authorList>
            <person name="Coleine C."/>
            <person name="Masonjones S."/>
            <person name="Stajich J.E."/>
        </authorList>
    </citation>
    <scope>NUCLEOTIDE SEQUENCE [LARGE SCALE GENOMIC DNA]</scope>
    <source>
        <strain evidence="6 7">CCFEE 6315</strain>
    </source>
</reference>
<dbReference type="InterPro" id="IPR008978">
    <property type="entry name" value="HSP20-like_chaperone"/>
</dbReference>
<evidence type="ECO:0000256" key="4">
    <source>
        <dbReference type="SAM" id="MobiDB-lite"/>
    </source>
</evidence>
<organism evidence="6 7">
    <name type="scientific">Salinomyces thailandicus</name>
    <dbReference type="NCBI Taxonomy" id="706561"/>
    <lineage>
        <taxon>Eukaryota</taxon>
        <taxon>Fungi</taxon>
        <taxon>Dikarya</taxon>
        <taxon>Ascomycota</taxon>
        <taxon>Pezizomycotina</taxon>
        <taxon>Dothideomycetes</taxon>
        <taxon>Dothideomycetidae</taxon>
        <taxon>Mycosphaerellales</taxon>
        <taxon>Teratosphaeriaceae</taxon>
        <taxon>Salinomyces</taxon>
    </lineage>
</organism>
<dbReference type="PANTHER" id="PTHR11527">
    <property type="entry name" value="HEAT-SHOCK PROTEIN 20 FAMILY MEMBER"/>
    <property type="match status" value="1"/>
</dbReference>
<dbReference type="AlphaFoldDB" id="A0A4U0U7D4"/>
<comment type="caution">
    <text evidence="6">The sequence shown here is derived from an EMBL/GenBank/DDBJ whole genome shotgun (WGS) entry which is preliminary data.</text>
</comment>
<dbReference type="EMBL" id="NAJL01000011">
    <property type="protein sequence ID" value="TKA30346.1"/>
    <property type="molecule type" value="Genomic_DNA"/>
</dbReference>
<proteinExistence type="inferred from homology"/>
<evidence type="ECO:0000313" key="7">
    <source>
        <dbReference type="Proteomes" id="UP000308549"/>
    </source>
</evidence>
<dbReference type="InterPro" id="IPR002068">
    <property type="entry name" value="A-crystallin/Hsp20_dom"/>
</dbReference>
<dbReference type="InterPro" id="IPR031107">
    <property type="entry name" value="Small_HSP"/>
</dbReference>
<dbReference type="PROSITE" id="PS01031">
    <property type="entry name" value="SHSP"/>
    <property type="match status" value="1"/>
</dbReference>
<sequence length="209" mass="23312">MSLFPRFVENEFAPMFRLLDSYANHAVNTGRGKGPFGQGFSSSLRSFTPRFDVREAEQTYELHGELPGIEQKNINIEFTDRQTLTIKGHTEHTREEGQRPTGFIHGGSRGQIEGSDGYKQPSVEDESAIGTQTGTTENPQTGTDANFAEEKKDEGRYWLSERSVGEFARTFSFPNPVDQEKVKASLKDGVLSVVVPKAPAPQTRRIDIE</sequence>
<feature type="compositionally biased region" description="Basic and acidic residues" evidence="4">
    <location>
        <begin position="88"/>
        <end position="98"/>
    </location>
</feature>